<name>G3AI84_SPAPN</name>
<dbReference type="EMBL" id="GL996500">
    <property type="protein sequence ID" value="EGW33653.1"/>
    <property type="molecule type" value="Genomic_DNA"/>
</dbReference>
<keyword evidence="1" id="KW-0862">Zinc</keyword>
<protein>
    <recommendedName>
        <fullName evidence="2">SWIM-type domain-containing protein</fullName>
    </recommendedName>
</protein>
<organism evidence="4">
    <name type="scientific">Spathaspora passalidarum (strain NRRL Y-27907 / 11-Y1)</name>
    <dbReference type="NCBI Taxonomy" id="619300"/>
    <lineage>
        <taxon>Eukaryota</taxon>
        <taxon>Fungi</taxon>
        <taxon>Dikarya</taxon>
        <taxon>Ascomycota</taxon>
        <taxon>Saccharomycotina</taxon>
        <taxon>Pichiomycetes</taxon>
        <taxon>Debaryomycetaceae</taxon>
        <taxon>Spathaspora</taxon>
    </lineage>
</organism>
<dbReference type="KEGG" id="spaa:SPAPADRAFT_48782"/>
<gene>
    <name evidence="3" type="ORF">SPAPADRAFT_48782</name>
</gene>
<feature type="domain" description="SWIM-type" evidence="2">
    <location>
        <begin position="248"/>
        <end position="282"/>
    </location>
</feature>
<dbReference type="AlphaFoldDB" id="G3AI84"/>
<keyword evidence="1" id="KW-0863">Zinc-finger</keyword>
<evidence type="ECO:0000313" key="4">
    <source>
        <dbReference type="Proteomes" id="UP000000709"/>
    </source>
</evidence>
<proteinExistence type="predicted"/>
<dbReference type="GO" id="GO:0008270">
    <property type="term" value="F:zinc ion binding"/>
    <property type="evidence" value="ECO:0007669"/>
    <property type="project" value="UniProtKB-KW"/>
</dbReference>
<dbReference type="Proteomes" id="UP000000709">
    <property type="component" value="Unassembled WGS sequence"/>
</dbReference>
<dbReference type="InParanoid" id="G3AI84"/>
<evidence type="ECO:0000256" key="1">
    <source>
        <dbReference type="PROSITE-ProRule" id="PRU00325"/>
    </source>
</evidence>
<sequence>MLTIGRKNGITNREEPLATLLTNDISAKSLKEFFIAVKEKIVFRDKQLLVVTNGMAAISTNIKYLSADAQEVYSTTHMKQLLEHTANKSSKSNQRALDQIVKQIIEVAEADTKHDADTRWAQLLEQQHEKAYLKNLWNLRSRWCRSYIGNHSKQLDLSNAIVTCIHRKIEARRWFEWEHVYYLLKHMSQTYEEYAKTKSDIINKIVPRFVTITEYQQIQDINQNIIGLMQDPDINGDTYTVEDKENLYFVKFDSDDITCTCQKFHDTQSWCNHIVRVIYPENDNAKLSIRALDSDLAEPEYYSCVEYDSIFHYLNPYIDRLNKYKNEIKLLKEYYREKSEYLDRIQETRHLKRIFSEETQFLMKEIAQKKKEQNNISDPRSLIKRSRYYEDPHFSEEYPFF</sequence>
<dbReference type="HOGENOM" id="CLU_687296_0_0_1"/>
<evidence type="ECO:0000259" key="2">
    <source>
        <dbReference type="PROSITE" id="PS50966"/>
    </source>
</evidence>
<dbReference type="RefSeq" id="XP_007373237.1">
    <property type="nucleotide sequence ID" value="XM_007373175.1"/>
</dbReference>
<dbReference type="PROSITE" id="PS50966">
    <property type="entry name" value="ZF_SWIM"/>
    <property type="match status" value="1"/>
</dbReference>
<keyword evidence="4" id="KW-1185">Reference proteome</keyword>
<dbReference type="GeneID" id="18871267"/>
<dbReference type="InterPro" id="IPR007527">
    <property type="entry name" value="Znf_SWIM"/>
</dbReference>
<accession>G3AI84</accession>
<evidence type="ECO:0000313" key="3">
    <source>
        <dbReference type="EMBL" id="EGW33653.1"/>
    </source>
</evidence>
<reference evidence="3 4" key="1">
    <citation type="journal article" date="2011" name="Proc. Natl. Acad. Sci. U.S.A.">
        <title>Comparative genomics of xylose-fermenting fungi for enhanced biofuel production.</title>
        <authorList>
            <person name="Wohlbach D.J."/>
            <person name="Kuo A."/>
            <person name="Sato T.K."/>
            <person name="Potts K.M."/>
            <person name="Salamov A.A."/>
            <person name="LaButti K.M."/>
            <person name="Sun H."/>
            <person name="Clum A."/>
            <person name="Pangilinan J.L."/>
            <person name="Lindquist E.A."/>
            <person name="Lucas S."/>
            <person name="Lapidus A."/>
            <person name="Jin M."/>
            <person name="Gunawan C."/>
            <person name="Balan V."/>
            <person name="Dale B.E."/>
            <person name="Jeffries T.W."/>
            <person name="Zinkel R."/>
            <person name="Barry K.W."/>
            <person name="Grigoriev I.V."/>
            <person name="Gasch A.P."/>
        </authorList>
    </citation>
    <scope>NUCLEOTIDE SEQUENCE [LARGE SCALE GENOMIC DNA]</scope>
    <source>
        <strain evidence="4">NRRL Y-27907 / 11-Y1</strain>
    </source>
</reference>
<keyword evidence="1" id="KW-0479">Metal-binding</keyword>